<keyword evidence="2" id="KW-0503">Monooxygenase</keyword>
<name>A0A5P9NMP0_9GAMM</name>
<sequence length="99" mass="11580">MFAVIFRARIKQLDEEYAATAEAMRQRAMAEFGCVEFAAWTEGDSEVAISYWNSEEDILAWRRDPAHKQAQQLGAERWYSAYSVEVVKVTRRYEKSLHQ</sequence>
<dbReference type="Proteomes" id="UP000326287">
    <property type="component" value="Chromosome"/>
</dbReference>
<dbReference type="KEGG" id="halc:EY643_16095"/>
<dbReference type="RefSeq" id="WP_153240185.1">
    <property type="nucleotide sequence ID" value="NZ_CP036422.1"/>
</dbReference>
<gene>
    <name evidence="2" type="ORF">EY643_16095</name>
</gene>
<dbReference type="PANTHER" id="PTHR37811">
    <property type="entry name" value="BLL5343 PROTEIN"/>
    <property type="match status" value="1"/>
</dbReference>
<evidence type="ECO:0000313" key="2">
    <source>
        <dbReference type="EMBL" id="QFU77047.1"/>
    </source>
</evidence>
<proteinExistence type="predicted"/>
<keyword evidence="3" id="KW-1185">Reference proteome</keyword>
<dbReference type="Gene3D" id="3.30.70.100">
    <property type="match status" value="1"/>
</dbReference>
<dbReference type="SUPFAM" id="SSF54909">
    <property type="entry name" value="Dimeric alpha+beta barrel"/>
    <property type="match status" value="1"/>
</dbReference>
<dbReference type="AlphaFoldDB" id="A0A5P9NMP0"/>
<dbReference type="InterPro" id="IPR011008">
    <property type="entry name" value="Dimeric_a/b-barrel"/>
</dbReference>
<evidence type="ECO:0000259" key="1">
    <source>
        <dbReference type="Pfam" id="PF03992"/>
    </source>
</evidence>
<dbReference type="PANTHER" id="PTHR37811:SF2">
    <property type="entry name" value="ABM DOMAIN-CONTAINING PROTEIN"/>
    <property type="match status" value="1"/>
</dbReference>
<feature type="domain" description="ABM" evidence="1">
    <location>
        <begin position="1"/>
        <end position="72"/>
    </location>
</feature>
<accession>A0A5P9NMP0</accession>
<evidence type="ECO:0000313" key="3">
    <source>
        <dbReference type="Proteomes" id="UP000326287"/>
    </source>
</evidence>
<dbReference type="Pfam" id="PF03992">
    <property type="entry name" value="ABM"/>
    <property type="match status" value="1"/>
</dbReference>
<organism evidence="2 3">
    <name type="scientific">Halioglobus maricola</name>
    <dbReference type="NCBI Taxonomy" id="2601894"/>
    <lineage>
        <taxon>Bacteria</taxon>
        <taxon>Pseudomonadati</taxon>
        <taxon>Pseudomonadota</taxon>
        <taxon>Gammaproteobacteria</taxon>
        <taxon>Cellvibrionales</taxon>
        <taxon>Halieaceae</taxon>
        <taxon>Halioglobus</taxon>
    </lineage>
</organism>
<keyword evidence="2" id="KW-0560">Oxidoreductase</keyword>
<dbReference type="EMBL" id="CP036422">
    <property type="protein sequence ID" value="QFU77047.1"/>
    <property type="molecule type" value="Genomic_DNA"/>
</dbReference>
<dbReference type="GO" id="GO:0004497">
    <property type="term" value="F:monooxygenase activity"/>
    <property type="evidence" value="ECO:0007669"/>
    <property type="project" value="UniProtKB-KW"/>
</dbReference>
<dbReference type="InterPro" id="IPR052936">
    <property type="entry name" value="Jasmonate_Hydroxylase-like"/>
</dbReference>
<reference evidence="2 3" key="1">
    <citation type="submission" date="2019-02" db="EMBL/GenBank/DDBJ databases">
        <authorList>
            <person name="Li S.-H."/>
        </authorList>
    </citation>
    <scope>NUCLEOTIDE SEQUENCE [LARGE SCALE GENOMIC DNA]</scope>
    <source>
        <strain evidence="2 3">IMCC14385</strain>
    </source>
</reference>
<dbReference type="InterPro" id="IPR007138">
    <property type="entry name" value="ABM_dom"/>
</dbReference>
<dbReference type="OrthoDB" id="9797060at2"/>
<protein>
    <submittedName>
        <fullName evidence="2">Antibiotic biosynthesis monooxygenase</fullName>
    </submittedName>
</protein>